<keyword evidence="5" id="KW-1185">Reference proteome</keyword>
<dbReference type="Gene3D" id="3.30.1560.10">
    <property type="entry name" value="Mago nashi"/>
    <property type="match status" value="1"/>
</dbReference>
<organism evidence="4 5">
    <name type="scientific">Chloropicon primus</name>
    <dbReference type="NCBI Taxonomy" id="1764295"/>
    <lineage>
        <taxon>Eukaryota</taxon>
        <taxon>Viridiplantae</taxon>
        <taxon>Chlorophyta</taxon>
        <taxon>Chloropicophyceae</taxon>
        <taxon>Chloropicales</taxon>
        <taxon>Chloropicaceae</taxon>
        <taxon>Chloropicon</taxon>
    </lineage>
</organism>
<dbReference type="PANTHER" id="PTHR12638:SF0">
    <property type="entry name" value="MAGO HOMOLOG, EXON JUNCTION COMPLEX SUBUNIT-RELATED"/>
    <property type="match status" value="1"/>
</dbReference>
<evidence type="ECO:0000256" key="3">
    <source>
        <dbReference type="ARBA" id="ARBA00023242"/>
    </source>
</evidence>
<dbReference type="AlphaFoldDB" id="A0A5B8MKV8"/>
<comment type="subcellular location">
    <subcellularLocation>
        <location evidence="1">Nucleus</location>
    </subcellularLocation>
</comment>
<dbReference type="FunFam" id="3.30.1560.10:FF:000001">
    <property type="entry name" value="Protein mago nashi homolog"/>
    <property type="match status" value="1"/>
</dbReference>
<comment type="similarity">
    <text evidence="2">Belongs to the mago nashi family.</text>
</comment>
<gene>
    <name evidence="4" type="ORF">A3770_04p28530</name>
</gene>
<accession>A0A5B8MKV8</accession>
<dbReference type="InterPro" id="IPR004023">
    <property type="entry name" value="Mago_nashi"/>
</dbReference>
<dbReference type="EMBL" id="CP031037">
    <property type="protein sequence ID" value="QDZ20335.1"/>
    <property type="molecule type" value="Genomic_DNA"/>
</dbReference>
<keyword evidence="3" id="KW-0539">Nucleus</keyword>
<dbReference type="InterPro" id="IPR036605">
    <property type="entry name" value="Mago_nashi_sf"/>
</dbReference>
<dbReference type="Pfam" id="PF02792">
    <property type="entry name" value="Mago_nashi"/>
    <property type="match status" value="1"/>
</dbReference>
<protein>
    <submittedName>
        <fullName evidence="4">Mago nashi-like protein</fullName>
    </submittedName>
</protein>
<proteinExistence type="inferred from homology"/>
<dbReference type="OrthoDB" id="6495301at2759"/>
<name>A0A5B8MKV8_9CHLO</name>
<evidence type="ECO:0000256" key="2">
    <source>
        <dbReference type="ARBA" id="ARBA00009270"/>
    </source>
</evidence>
<dbReference type="SUPFAM" id="SSF89817">
    <property type="entry name" value="Mago nashi protein"/>
    <property type="match status" value="1"/>
</dbReference>
<sequence>MGGFSLRYYSGQDGRFGHEYVEFEISTNGRLRYVNSTNYKGERDIRKEFCVTTQVLQEMERIVRDSQILREEDKDWPQPNRDGKQNLEIHVEGKRYCYVTCKLGTLSEVEKCSKDPEALKAFYYLVQDLKSMVLSLINVHFKVKPI</sequence>
<dbReference type="PANTHER" id="PTHR12638">
    <property type="entry name" value="PROTEIN MAGO NASHI HOMOLOG"/>
    <property type="match status" value="1"/>
</dbReference>
<reference evidence="4 5" key="1">
    <citation type="submission" date="2018-07" db="EMBL/GenBank/DDBJ databases">
        <title>The complete nuclear genome of the prasinophyte Chloropicon primus (CCMP1205).</title>
        <authorList>
            <person name="Pombert J.-F."/>
            <person name="Otis C."/>
            <person name="Turmel M."/>
            <person name="Lemieux C."/>
        </authorList>
    </citation>
    <scope>NUCLEOTIDE SEQUENCE [LARGE SCALE GENOMIC DNA]</scope>
    <source>
        <strain evidence="4 5">CCMP1205</strain>
    </source>
</reference>
<evidence type="ECO:0000313" key="5">
    <source>
        <dbReference type="Proteomes" id="UP000316726"/>
    </source>
</evidence>
<evidence type="ECO:0000256" key="1">
    <source>
        <dbReference type="ARBA" id="ARBA00004123"/>
    </source>
</evidence>
<dbReference type="Proteomes" id="UP000316726">
    <property type="component" value="Chromosome 4"/>
</dbReference>
<dbReference type="GO" id="GO:0035145">
    <property type="term" value="C:exon-exon junction complex"/>
    <property type="evidence" value="ECO:0007669"/>
    <property type="project" value="InterPro"/>
</dbReference>
<evidence type="ECO:0000313" key="4">
    <source>
        <dbReference type="EMBL" id="QDZ20335.1"/>
    </source>
</evidence>
<dbReference type="STRING" id="1764295.A0A5B8MKV8"/>
<dbReference type="GO" id="GO:0008380">
    <property type="term" value="P:RNA splicing"/>
    <property type="evidence" value="ECO:0007669"/>
    <property type="project" value="InterPro"/>
</dbReference>